<evidence type="ECO:0000313" key="4">
    <source>
        <dbReference type="Proteomes" id="UP000005824"/>
    </source>
</evidence>
<proteinExistence type="predicted"/>
<protein>
    <submittedName>
        <fullName evidence="3">Uncharacterized protein</fullName>
    </submittedName>
</protein>
<name>B4CYN1_9BACT</name>
<comment type="caution">
    <text evidence="3">The sequence shown here is derived from an EMBL/GenBank/DDBJ whole genome shotgun (WGS) entry which is preliminary data.</text>
</comment>
<accession>B4CYN1</accession>
<dbReference type="EMBL" id="ABVL01000004">
    <property type="protein sequence ID" value="EDY20572.1"/>
    <property type="molecule type" value="Genomic_DNA"/>
</dbReference>
<evidence type="ECO:0000256" key="2">
    <source>
        <dbReference type="SAM" id="SignalP"/>
    </source>
</evidence>
<sequence length="538" mass="59587" precursor="true">MKIHFPFLTLALLASPVLLYAAEIKEAELAGYLFGPAEKVPEEFNGGFSLYAAAWPLVGVYPGHKFQTGLCGTWMHPQWESGQKPKEQCYTDIEGGLGWWRETHFPTTTPKFIMGGVAPNFSWIANGPGYGAGTWDKPRGQYGIAQLSPWLLFPLDGLNLRQGVSGELFGYGYLPLPLTNPKPTTEGHNVPTGNQCWTLFLSTAKFKGPVAFFTPHFWSHATVEHPEWAGLMLDSRPAGPNKAIQMETQYVPAILSTTADGKSYARIAPTSFPVDAEGHSMVLHRITAYKKAALWDDVQRWFDGGAPADGRIKDEASVVQTFKPGGGSNWSIALPGTKREQKVALAWGSFATSFTPDPTTFAYRWNGPLTHIQGSLVTLPEYYQLDSEGKKPQWKVISAEEVPANLGLTQHRFETPAEKPREPRVTPDEAGSVWKKPGPAAGPFQAHLGDGTVVTYYWYRFADQPAMLEADLTKEEREIVQQRVEKLHRAWTRDRTYFALPTIGKLAEIDPALILTPPQGMEVGYVPIATRQELESAR</sequence>
<dbReference type="AlphaFoldDB" id="B4CYN1"/>
<gene>
    <name evidence="3" type="ORF">CfE428DRAFT_1769</name>
</gene>
<dbReference type="STRING" id="497964.CfE428DRAFT_1769"/>
<organism evidence="3 4">
    <name type="scientific">Chthoniobacter flavus Ellin428</name>
    <dbReference type="NCBI Taxonomy" id="497964"/>
    <lineage>
        <taxon>Bacteria</taxon>
        <taxon>Pseudomonadati</taxon>
        <taxon>Verrucomicrobiota</taxon>
        <taxon>Spartobacteria</taxon>
        <taxon>Chthoniobacterales</taxon>
        <taxon>Chthoniobacteraceae</taxon>
        <taxon>Chthoniobacter</taxon>
    </lineage>
</organism>
<keyword evidence="4" id="KW-1185">Reference proteome</keyword>
<feature type="signal peptide" evidence="2">
    <location>
        <begin position="1"/>
        <end position="21"/>
    </location>
</feature>
<dbReference type="RefSeq" id="WP_006979095.1">
    <property type="nucleotide sequence ID" value="NZ_ABVL01000004.1"/>
</dbReference>
<feature type="compositionally biased region" description="Basic and acidic residues" evidence="1">
    <location>
        <begin position="413"/>
        <end position="427"/>
    </location>
</feature>
<feature type="region of interest" description="Disordered" evidence="1">
    <location>
        <begin position="413"/>
        <end position="433"/>
    </location>
</feature>
<dbReference type="Proteomes" id="UP000005824">
    <property type="component" value="Unassembled WGS sequence"/>
</dbReference>
<feature type="chain" id="PRO_5002802488" evidence="2">
    <location>
        <begin position="22"/>
        <end position="538"/>
    </location>
</feature>
<reference evidence="3 4" key="1">
    <citation type="journal article" date="2011" name="J. Bacteriol.">
        <title>Genome sequence of Chthoniobacter flavus Ellin428, an aerobic heterotrophic soil bacterium.</title>
        <authorList>
            <person name="Kant R."/>
            <person name="van Passel M.W."/>
            <person name="Palva A."/>
            <person name="Lucas S."/>
            <person name="Lapidus A."/>
            <person name="Glavina Del Rio T."/>
            <person name="Dalin E."/>
            <person name="Tice H."/>
            <person name="Bruce D."/>
            <person name="Goodwin L."/>
            <person name="Pitluck S."/>
            <person name="Larimer F.W."/>
            <person name="Land M.L."/>
            <person name="Hauser L."/>
            <person name="Sangwan P."/>
            <person name="de Vos W.M."/>
            <person name="Janssen P.H."/>
            <person name="Smidt H."/>
        </authorList>
    </citation>
    <scope>NUCLEOTIDE SEQUENCE [LARGE SCALE GENOMIC DNA]</scope>
    <source>
        <strain evidence="3 4">Ellin428</strain>
    </source>
</reference>
<keyword evidence="2" id="KW-0732">Signal</keyword>
<dbReference type="InParanoid" id="B4CYN1"/>
<evidence type="ECO:0000313" key="3">
    <source>
        <dbReference type="EMBL" id="EDY20572.1"/>
    </source>
</evidence>
<evidence type="ECO:0000256" key="1">
    <source>
        <dbReference type="SAM" id="MobiDB-lite"/>
    </source>
</evidence>
<dbReference type="eggNOG" id="ENOG502ZAQW">
    <property type="taxonomic scope" value="Bacteria"/>
</dbReference>